<feature type="transmembrane region" description="Helical" evidence="6">
    <location>
        <begin position="226"/>
        <end position="245"/>
    </location>
</feature>
<feature type="transmembrane region" description="Helical" evidence="6">
    <location>
        <begin position="65"/>
        <end position="84"/>
    </location>
</feature>
<feature type="transmembrane region" description="Helical" evidence="6">
    <location>
        <begin position="166"/>
        <end position="190"/>
    </location>
</feature>
<feature type="transmembrane region" description="Helical" evidence="6">
    <location>
        <begin position="6"/>
        <end position="27"/>
    </location>
</feature>
<feature type="transmembrane region" description="Helical" evidence="6">
    <location>
        <begin position="142"/>
        <end position="160"/>
    </location>
</feature>
<evidence type="ECO:0000256" key="3">
    <source>
        <dbReference type="ARBA" id="ARBA00022692"/>
    </source>
</evidence>
<organism evidence="7 8">
    <name type="scientific">Candidatus Amesbacteria bacterium GW2011_GWA2_42_12</name>
    <dbReference type="NCBI Taxonomy" id="1618356"/>
    <lineage>
        <taxon>Bacteria</taxon>
        <taxon>Candidatus Amesiibacteriota</taxon>
    </lineage>
</organism>
<comment type="caution">
    <text evidence="7">The sequence shown here is derived from an EMBL/GenBank/DDBJ whole genome shotgun (WGS) entry which is preliminary data.</text>
</comment>
<comment type="subcellular location">
    <subcellularLocation>
        <location evidence="1">Membrane</location>
        <topology evidence="1">Multi-pass membrane protein</topology>
    </subcellularLocation>
</comment>
<gene>
    <name evidence="7" type="ORF">UU93_C0007G0038</name>
</gene>
<keyword evidence="2 7" id="KW-0808">Transferase</keyword>
<dbReference type="GO" id="GO:0071555">
    <property type="term" value="P:cell wall organization"/>
    <property type="evidence" value="ECO:0007669"/>
    <property type="project" value="TreeGrafter"/>
</dbReference>
<dbReference type="GO" id="GO:0044038">
    <property type="term" value="P:cell wall macromolecule biosynthetic process"/>
    <property type="evidence" value="ECO:0007669"/>
    <property type="project" value="TreeGrafter"/>
</dbReference>
<dbReference type="GO" id="GO:0016780">
    <property type="term" value="F:phosphotransferase activity, for other substituted phosphate groups"/>
    <property type="evidence" value="ECO:0007669"/>
    <property type="project" value="InterPro"/>
</dbReference>
<dbReference type="PANTHER" id="PTHR22926">
    <property type="entry name" value="PHOSPHO-N-ACETYLMURAMOYL-PENTAPEPTIDE-TRANSFERASE"/>
    <property type="match status" value="1"/>
</dbReference>
<dbReference type="STRING" id="1618356.UU93_C0007G0038"/>
<dbReference type="EMBL" id="LCCN01000007">
    <property type="protein sequence ID" value="KKS32433.1"/>
    <property type="molecule type" value="Genomic_DNA"/>
</dbReference>
<dbReference type="PANTHER" id="PTHR22926:SF5">
    <property type="entry name" value="PHOSPHO-N-ACETYLMURAMOYL-PENTAPEPTIDE-TRANSFERASE HOMOLOG"/>
    <property type="match status" value="1"/>
</dbReference>
<evidence type="ECO:0000313" key="7">
    <source>
        <dbReference type="EMBL" id="KKS32433.1"/>
    </source>
</evidence>
<protein>
    <submittedName>
        <fullName evidence="7">Phospho-N-acetylmuramoyl-pentapeptide-transferase</fullName>
    </submittedName>
</protein>
<keyword evidence="3 6" id="KW-0812">Transmembrane</keyword>
<evidence type="ECO:0000256" key="1">
    <source>
        <dbReference type="ARBA" id="ARBA00004141"/>
    </source>
</evidence>
<evidence type="ECO:0000256" key="5">
    <source>
        <dbReference type="ARBA" id="ARBA00023136"/>
    </source>
</evidence>
<evidence type="ECO:0000313" key="8">
    <source>
        <dbReference type="Proteomes" id="UP000034160"/>
    </source>
</evidence>
<keyword evidence="5 6" id="KW-0472">Membrane</keyword>
<dbReference type="Pfam" id="PF00953">
    <property type="entry name" value="Glycos_transf_4"/>
    <property type="match status" value="1"/>
</dbReference>
<evidence type="ECO:0000256" key="2">
    <source>
        <dbReference type="ARBA" id="ARBA00022679"/>
    </source>
</evidence>
<proteinExistence type="predicted"/>
<dbReference type="InterPro" id="IPR000715">
    <property type="entry name" value="Glycosyl_transferase_4"/>
</dbReference>
<evidence type="ECO:0000256" key="4">
    <source>
        <dbReference type="ARBA" id="ARBA00022989"/>
    </source>
</evidence>
<feature type="transmembrane region" description="Helical" evidence="6">
    <location>
        <begin position="104"/>
        <end position="122"/>
    </location>
</feature>
<evidence type="ECO:0000256" key="6">
    <source>
        <dbReference type="SAM" id="Phobius"/>
    </source>
</evidence>
<feature type="transmembrane region" description="Helical" evidence="6">
    <location>
        <begin position="326"/>
        <end position="346"/>
    </location>
</feature>
<name>A0A0G1B4F9_9BACT</name>
<keyword evidence="4 6" id="KW-1133">Transmembrane helix</keyword>
<dbReference type="Proteomes" id="UP000034160">
    <property type="component" value="Unassembled WGS sequence"/>
</dbReference>
<dbReference type="GO" id="GO:0005886">
    <property type="term" value="C:plasma membrane"/>
    <property type="evidence" value="ECO:0007669"/>
    <property type="project" value="TreeGrafter"/>
</dbReference>
<sequence>MQLYLGVLIFSFAVTSMGMVPFIGLLYRLKFTRQKETNELRLNKTPEFEAIRAKHALKAGTPTGLGIWLLIAITASFLLLIPILELFRPTARLISGYPFWKEVGVLGFTFISFAALGLYDDVLKIFGFAKTGFFGLRRKHKFIIQWILALCSAFFMWWGLGINIIHLPIFGIVHLGFGYVFMAAFLIVMFANAFDITSGLDGLGEGLLVICLLAFWVIAASVLDRVLILFIAVWIGAVVAGIYFTIYPARAFLGNASGMAFGSTLAMVGLLSGKFVPLLIVGGVFLIDGGSSMLQILSKSILKRRIFPIAPIHHYFEIVGWEEPKIVARAWLSGIVLAIFGVWLALL</sequence>
<feature type="transmembrane region" description="Helical" evidence="6">
    <location>
        <begin position="202"/>
        <end position="220"/>
    </location>
</feature>
<accession>A0A0G1B4F9</accession>
<reference evidence="7 8" key="1">
    <citation type="journal article" date="2015" name="Nature">
        <title>rRNA introns, odd ribosomes, and small enigmatic genomes across a large radiation of phyla.</title>
        <authorList>
            <person name="Brown C.T."/>
            <person name="Hug L.A."/>
            <person name="Thomas B.C."/>
            <person name="Sharon I."/>
            <person name="Castelle C.J."/>
            <person name="Singh A."/>
            <person name="Wilkins M.J."/>
            <person name="Williams K.H."/>
            <person name="Banfield J.F."/>
        </authorList>
    </citation>
    <scope>NUCLEOTIDE SEQUENCE [LARGE SCALE GENOMIC DNA]</scope>
</reference>
<dbReference type="AlphaFoldDB" id="A0A0G1B4F9"/>